<gene>
    <name evidence="1" type="ORF">METZ01_LOCUS382642</name>
</gene>
<evidence type="ECO:0000313" key="1">
    <source>
        <dbReference type="EMBL" id="SVD29788.1"/>
    </source>
</evidence>
<accession>A0A382U7Y3</accession>
<protein>
    <submittedName>
        <fullName evidence="1">Uncharacterized protein</fullName>
    </submittedName>
</protein>
<proteinExistence type="predicted"/>
<organism evidence="1">
    <name type="scientific">marine metagenome</name>
    <dbReference type="NCBI Taxonomy" id="408172"/>
    <lineage>
        <taxon>unclassified sequences</taxon>
        <taxon>metagenomes</taxon>
        <taxon>ecological metagenomes</taxon>
    </lineage>
</organism>
<dbReference type="AlphaFoldDB" id="A0A382U7Y3"/>
<dbReference type="EMBL" id="UINC01141819">
    <property type="protein sequence ID" value="SVD29788.1"/>
    <property type="molecule type" value="Genomic_DNA"/>
</dbReference>
<sequence length="46" mass="5101">MWVVITGRAVLHSSIIPEGDRPDLPLESTDVFGPVVTRKQLLDDAR</sequence>
<reference evidence="1" key="1">
    <citation type="submission" date="2018-05" db="EMBL/GenBank/DDBJ databases">
        <authorList>
            <person name="Lanie J.A."/>
            <person name="Ng W.-L."/>
            <person name="Kazmierczak K.M."/>
            <person name="Andrzejewski T.M."/>
            <person name="Davidsen T.M."/>
            <person name="Wayne K.J."/>
            <person name="Tettelin H."/>
            <person name="Glass J.I."/>
            <person name="Rusch D."/>
            <person name="Podicherti R."/>
            <person name="Tsui H.-C.T."/>
            <person name="Winkler M.E."/>
        </authorList>
    </citation>
    <scope>NUCLEOTIDE SEQUENCE</scope>
</reference>
<name>A0A382U7Y3_9ZZZZ</name>